<name>A0A0B7NEC8_9FUNG</name>
<evidence type="ECO:0000313" key="2">
    <source>
        <dbReference type="Proteomes" id="UP000054107"/>
    </source>
</evidence>
<protein>
    <submittedName>
        <fullName evidence="1">Uncharacterized protein</fullName>
    </submittedName>
</protein>
<evidence type="ECO:0000313" key="1">
    <source>
        <dbReference type="EMBL" id="CEP16856.1"/>
    </source>
</evidence>
<reference evidence="1 2" key="1">
    <citation type="submission" date="2014-09" db="EMBL/GenBank/DDBJ databases">
        <authorList>
            <person name="Ellenberger Sabrina"/>
        </authorList>
    </citation>
    <scope>NUCLEOTIDE SEQUENCE [LARGE SCALE GENOMIC DNA]</scope>
    <source>
        <strain evidence="1 2">CBS 412.66</strain>
    </source>
</reference>
<gene>
    <name evidence="1" type="primary">PARPA_11135.1 scaffold 42800</name>
</gene>
<dbReference type="OrthoDB" id="2280555at2759"/>
<sequence>MFNDTSDGNSCIKSIYLQILNSMIDYKYLYDKDEDNSEQDYIVKLYSSIMENCFHGCDIRLRWGDTIPAACSKVGSQCRIDMRVTVFKKACVDLSAVEYAKNESIDKYYIKTK</sequence>
<proteinExistence type="predicted"/>
<keyword evidence="2" id="KW-1185">Reference proteome</keyword>
<dbReference type="EMBL" id="LN733372">
    <property type="protein sequence ID" value="CEP16856.1"/>
    <property type="molecule type" value="Genomic_DNA"/>
</dbReference>
<dbReference type="Proteomes" id="UP000054107">
    <property type="component" value="Unassembled WGS sequence"/>
</dbReference>
<accession>A0A0B7NEC8</accession>
<organism evidence="1 2">
    <name type="scientific">Parasitella parasitica</name>
    <dbReference type="NCBI Taxonomy" id="35722"/>
    <lineage>
        <taxon>Eukaryota</taxon>
        <taxon>Fungi</taxon>
        <taxon>Fungi incertae sedis</taxon>
        <taxon>Mucoromycota</taxon>
        <taxon>Mucoromycotina</taxon>
        <taxon>Mucoromycetes</taxon>
        <taxon>Mucorales</taxon>
        <taxon>Mucorineae</taxon>
        <taxon>Mucoraceae</taxon>
        <taxon>Parasitella</taxon>
    </lineage>
</organism>
<dbReference type="AlphaFoldDB" id="A0A0B7NEC8"/>